<evidence type="ECO:0000256" key="2">
    <source>
        <dbReference type="ARBA" id="ARBA00022840"/>
    </source>
</evidence>
<dbReference type="AlphaFoldDB" id="A0A537LDR8"/>
<dbReference type="PANTHER" id="PTHR43790:SF8">
    <property type="entry name" value="SUGAR ABC TRANSPORTER ATP-BINDING PROTEIN"/>
    <property type="match status" value="1"/>
</dbReference>
<dbReference type="InterPro" id="IPR003439">
    <property type="entry name" value="ABC_transporter-like_ATP-bd"/>
</dbReference>
<dbReference type="SUPFAM" id="SSF52540">
    <property type="entry name" value="P-loop containing nucleoside triphosphate hydrolases"/>
    <property type="match status" value="1"/>
</dbReference>
<reference evidence="6 7" key="1">
    <citation type="journal article" date="2019" name="Nat. Microbiol.">
        <title>Mediterranean grassland soil C-N compound turnover is dependent on rainfall and depth, and is mediated by genomically divergent microorganisms.</title>
        <authorList>
            <person name="Diamond S."/>
            <person name="Andeer P.F."/>
            <person name="Li Z."/>
            <person name="Crits-Christoph A."/>
            <person name="Burstein D."/>
            <person name="Anantharaman K."/>
            <person name="Lane K.R."/>
            <person name="Thomas B.C."/>
            <person name="Pan C."/>
            <person name="Northen T.R."/>
            <person name="Banfield J.F."/>
        </authorList>
    </citation>
    <scope>NUCLEOTIDE SEQUENCE [LARGE SCALE GENOMIC DNA]</scope>
    <source>
        <strain evidence="5">NP_1</strain>
        <strain evidence="4">NP_2</strain>
    </source>
</reference>
<evidence type="ECO:0000313" key="5">
    <source>
        <dbReference type="EMBL" id="TMJ11243.1"/>
    </source>
</evidence>
<proteinExistence type="predicted"/>
<dbReference type="GO" id="GO:0016887">
    <property type="term" value="F:ATP hydrolysis activity"/>
    <property type="evidence" value="ECO:0007669"/>
    <property type="project" value="InterPro"/>
</dbReference>
<accession>A0A537LDR8</accession>
<dbReference type="GO" id="GO:0005524">
    <property type="term" value="F:ATP binding"/>
    <property type="evidence" value="ECO:0007669"/>
    <property type="project" value="UniProtKB-KW"/>
</dbReference>
<dbReference type="InterPro" id="IPR027417">
    <property type="entry name" value="P-loop_NTPase"/>
</dbReference>
<dbReference type="InterPro" id="IPR003593">
    <property type="entry name" value="AAA+_ATPase"/>
</dbReference>
<organism evidence="4 7">
    <name type="scientific">Candidatus Segetimicrobium genomatis</name>
    <dbReference type="NCBI Taxonomy" id="2569760"/>
    <lineage>
        <taxon>Bacteria</taxon>
        <taxon>Bacillati</taxon>
        <taxon>Candidatus Sysuimicrobiota</taxon>
        <taxon>Candidatus Sysuimicrobiia</taxon>
        <taxon>Candidatus Sysuimicrobiales</taxon>
        <taxon>Candidatus Segetimicrobiaceae</taxon>
        <taxon>Candidatus Segetimicrobium</taxon>
    </lineage>
</organism>
<dbReference type="SMART" id="SM00382">
    <property type="entry name" value="AAA"/>
    <property type="match status" value="1"/>
</dbReference>
<dbReference type="EMBL" id="VBAJ01000236">
    <property type="protein sequence ID" value="TMJ06086.1"/>
    <property type="molecule type" value="Genomic_DNA"/>
</dbReference>
<feature type="domain" description="ABC transporter" evidence="3">
    <location>
        <begin position="1"/>
        <end position="239"/>
    </location>
</feature>
<keyword evidence="1" id="KW-0547">Nucleotide-binding</keyword>
<dbReference type="PANTHER" id="PTHR43790">
    <property type="entry name" value="CARBOHYDRATE TRANSPORT ATP-BINDING PROTEIN MG119-RELATED"/>
    <property type="match status" value="1"/>
</dbReference>
<dbReference type="Proteomes" id="UP000315217">
    <property type="component" value="Unassembled WGS sequence"/>
</dbReference>
<gene>
    <name evidence="5" type="ORF">E6G98_05390</name>
    <name evidence="4" type="ORF">E6G99_09330</name>
</gene>
<dbReference type="EMBL" id="VBAI01000073">
    <property type="protein sequence ID" value="TMJ11243.1"/>
    <property type="molecule type" value="Genomic_DNA"/>
</dbReference>
<evidence type="ECO:0000256" key="1">
    <source>
        <dbReference type="ARBA" id="ARBA00022741"/>
    </source>
</evidence>
<protein>
    <submittedName>
        <fullName evidence="4">Sugar ABC transporter ATP-binding protein</fullName>
    </submittedName>
</protein>
<dbReference type="Gene3D" id="3.40.50.300">
    <property type="entry name" value="P-loop containing nucleotide triphosphate hydrolases"/>
    <property type="match status" value="1"/>
</dbReference>
<keyword evidence="2 4" id="KW-0067">ATP-binding</keyword>
<dbReference type="PROSITE" id="PS50893">
    <property type="entry name" value="ABC_TRANSPORTER_2"/>
    <property type="match status" value="1"/>
</dbReference>
<sequence>MRQITKTFGPVAALNRVDFAVNADEVVGLVGDNGAGKSTLMKILTGVYQPDAGEIWLGGMRVHFHSPLESRQRGIEMVYQDLGLAENLSAIANIFLGREITRRTGGLRLLSEGEMERQGRQHLDGLQISLPSVFFPVERLSGGQRQSVAIARATAFRAQLVIMDEPAASLAVSEAAKVLALITRLREQGVAVVLISHRLQDVLDVSDRIVVLNRGSKVGDLRRRDATMGDVVGLIVGKSA</sequence>
<dbReference type="InterPro" id="IPR050107">
    <property type="entry name" value="ABC_carbohydrate_import_ATPase"/>
</dbReference>
<dbReference type="Pfam" id="PF00005">
    <property type="entry name" value="ABC_tran"/>
    <property type="match status" value="1"/>
</dbReference>
<dbReference type="Proteomes" id="UP000318661">
    <property type="component" value="Unassembled WGS sequence"/>
</dbReference>
<evidence type="ECO:0000313" key="4">
    <source>
        <dbReference type="EMBL" id="TMJ06086.1"/>
    </source>
</evidence>
<dbReference type="CDD" id="cd03216">
    <property type="entry name" value="ABC_Carb_Monos_I"/>
    <property type="match status" value="1"/>
</dbReference>
<name>A0A537LDR8_9BACT</name>
<evidence type="ECO:0000259" key="3">
    <source>
        <dbReference type="PROSITE" id="PS50893"/>
    </source>
</evidence>
<evidence type="ECO:0000313" key="7">
    <source>
        <dbReference type="Proteomes" id="UP000318661"/>
    </source>
</evidence>
<comment type="caution">
    <text evidence="4">The sequence shown here is derived from an EMBL/GenBank/DDBJ whole genome shotgun (WGS) entry which is preliminary data.</text>
</comment>
<evidence type="ECO:0000313" key="6">
    <source>
        <dbReference type="Proteomes" id="UP000315217"/>
    </source>
</evidence>